<protein>
    <submittedName>
        <fullName evidence="2">Uncharacterized protein</fullName>
    </submittedName>
</protein>
<evidence type="ECO:0000313" key="2">
    <source>
        <dbReference type="EMBL" id="KAF2417708.1"/>
    </source>
</evidence>
<dbReference type="AlphaFoldDB" id="A0A9P4NEK6"/>
<dbReference type="EMBL" id="MU007134">
    <property type="protein sequence ID" value="KAF2417708.1"/>
    <property type="molecule type" value="Genomic_DNA"/>
</dbReference>
<dbReference type="Proteomes" id="UP000800235">
    <property type="component" value="Unassembled WGS sequence"/>
</dbReference>
<organism evidence="2 3">
    <name type="scientific">Tothia fuscella</name>
    <dbReference type="NCBI Taxonomy" id="1048955"/>
    <lineage>
        <taxon>Eukaryota</taxon>
        <taxon>Fungi</taxon>
        <taxon>Dikarya</taxon>
        <taxon>Ascomycota</taxon>
        <taxon>Pezizomycotina</taxon>
        <taxon>Dothideomycetes</taxon>
        <taxon>Pleosporomycetidae</taxon>
        <taxon>Venturiales</taxon>
        <taxon>Cylindrosympodiaceae</taxon>
        <taxon>Tothia</taxon>
    </lineage>
</organism>
<name>A0A9P4NEK6_9PEZI</name>
<feature type="region of interest" description="Disordered" evidence="1">
    <location>
        <begin position="1"/>
        <end position="30"/>
    </location>
</feature>
<proteinExistence type="predicted"/>
<comment type="caution">
    <text evidence="2">The sequence shown here is derived from an EMBL/GenBank/DDBJ whole genome shotgun (WGS) entry which is preliminary data.</text>
</comment>
<gene>
    <name evidence="2" type="ORF">EJ08DRAFT_69763</name>
</gene>
<evidence type="ECO:0000256" key="1">
    <source>
        <dbReference type="SAM" id="MobiDB-lite"/>
    </source>
</evidence>
<keyword evidence="3" id="KW-1185">Reference proteome</keyword>
<reference evidence="2" key="1">
    <citation type="journal article" date="2020" name="Stud. Mycol.">
        <title>101 Dothideomycetes genomes: a test case for predicting lifestyles and emergence of pathogens.</title>
        <authorList>
            <person name="Haridas S."/>
            <person name="Albert R."/>
            <person name="Binder M."/>
            <person name="Bloem J."/>
            <person name="Labutti K."/>
            <person name="Salamov A."/>
            <person name="Andreopoulos B."/>
            <person name="Baker S."/>
            <person name="Barry K."/>
            <person name="Bills G."/>
            <person name="Bluhm B."/>
            <person name="Cannon C."/>
            <person name="Castanera R."/>
            <person name="Culley D."/>
            <person name="Daum C."/>
            <person name="Ezra D."/>
            <person name="Gonzalez J."/>
            <person name="Henrissat B."/>
            <person name="Kuo A."/>
            <person name="Liang C."/>
            <person name="Lipzen A."/>
            <person name="Lutzoni F."/>
            <person name="Magnuson J."/>
            <person name="Mondo S."/>
            <person name="Nolan M."/>
            <person name="Ohm R."/>
            <person name="Pangilinan J."/>
            <person name="Park H.-J."/>
            <person name="Ramirez L."/>
            <person name="Alfaro M."/>
            <person name="Sun H."/>
            <person name="Tritt A."/>
            <person name="Yoshinaga Y."/>
            <person name="Zwiers L.-H."/>
            <person name="Turgeon B."/>
            <person name="Goodwin S."/>
            <person name="Spatafora J."/>
            <person name="Crous P."/>
            <person name="Grigoriev I."/>
        </authorList>
    </citation>
    <scope>NUCLEOTIDE SEQUENCE</scope>
    <source>
        <strain evidence="2">CBS 130266</strain>
    </source>
</reference>
<evidence type="ECO:0000313" key="3">
    <source>
        <dbReference type="Proteomes" id="UP000800235"/>
    </source>
</evidence>
<sequence>MDKQDPAADEEMSDQSVGLQHKRRRRSLQSNRRENSSVVCTICRSLLIQPSSDPREQSIFLKLTRARIYLSTAYASKSAGNGCFLCRMALAVKATLLQQTTQVDRLKSFEVALVYSNQTDRFALIEIEPLDENGRRLSANHPDLNNVDLKMESQEKRIVQEYIRC</sequence>
<accession>A0A9P4NEK6</accession>